<dbReference type="PROSITE" id="PS51352">
    <property type="entry name" value="THIOREDOXIN_2"/>
    <property type="match status" value="1"/>
</dbReference>
<name>A0A1Y5I108_OSTTA</name>
<keyword evidence="3" id="KW-0732">Signal</keyword>
<evidence type="ECO:0000256" key="5">
    <source>
        <dbReference type="ARBA" id="ARBA00023002"/>
    </source>
</evidence>
<dbReference type="PROSITE" id="PS51324">
    <property type="entry name" value="ERV_ALR"/>
    <property type="match status" value="1"/>
</dbReference>
<proteinExistence type="predicted"/>
<dbReference type="PANTHER" id="PTHR22897">
    <property type="entry name" value="QUIESCIN Q6-RELATED SULFHYDRYL OXIDASE"/>
    <property type="match status" value="1"/>
</dbReference>
<dbReference type="GO" id="GO:0003756">
    <property type="term" value="F:protein disulfide isomerase activity"/>
    <property type="evidence" value="ECO:0007669"/>
    <property type="project" value="TreeGrafter"/>
</dbReference>
<dbReference type="Gene3D" id="3.40.30.10">
    <property type="entry name" value="Glutaredoxin"/>
    <property type="match status" value="1"/>
</dbReference>
<evidence type="ECO:0000256" key="8">
    <source>
        <dbReference type="RuleBase" id="RU371123"/>
    </source>
</evidence>
<dbReference type="Pfam" id="PF00085">
    <property type="entry name" value="Thioredoxin"/>
    <property type="match status" value="1"/>
</dbReference>
<keyword evidence="2 8" id="KW-0285">Flavoprotein</keyword>
<organism evidence="12">
    <name type="scientific">Ostreococcus tauri</name>
    <name type="common">Marine green alga</name>
    <dbReference type="NCBI Taxonomy" id="70448"/>
    <lineage>
        <taxon>Eukaryota</taxon>
        <taxon>Viridiplantae</taxon>
        <taxon>Chlorophyta</taxon>
        <taxon>Mamiellophyceae</taxon>
        <taxon>Mamiellales</taxon>
        <taxon>Bathycoccaceae</taxon>
        <taxon>Ostreococcus</taxon>
    </lineage>
</organism>
<dbReference type="PROSITE" id="PS00194">
    <property type="entry name" value="THIOREDOXIN_1"/>
    <property type="match status" value="1"/>
</dbReference>
<dbReference type="GO" id="GO:0016971">
    <property type="term" value="F:flavin-dependent sulfhydryl oxidase activity"/>
    <property type="evidence" value="ECO:0007669"/>
    <property type="project" value="InterPro"/>
</dbReference>
<keyword evidence="7" id="KW-0325">Glycoprotein</keyword>
<dbReference type="Pfam" id="PF04777">
    <property type="entry name" value="Evr1_Alr"/>
    <property type="match status" value="1"/>
</dbReference>
<dbReference type="Gene3D" id="1.20.120.310">
    <property type="entry name" value="ERV/ALR sulfhydryl oxidase domain"/>
    <property type="match status" value="1"/>
</dbReference>
<keyword evidence="4 8" id="KW-0274">FAD</keyword>
<evidence type="ECO:0000256" key="1">
    <source>
        <dbReference type="ARBA" id="ARBA00001974"/>
    </source>
</evidence>
<evidence type="ECO:0000259" key="11">
    <source>
        <dbReference type="PROSITE" id="PS51352"/>
    </source>
</evidence>
<dbReference type="KEGG" id="ota:OT_ostta10g02970"/>
<sequence>MRIENLRNTPSPRRERTPRDRCATPCSRPPGACETRAPPRRAFRASVHEPSSPVSAPPCARSRDVDASPPIRNHPSPPLITSTLIASQRFRARPSTFVRPKTQDVGFSSKTWIIRALALATLGCALPVRVDGRFHATKLTSSAPAGPGSTDVKVLDSKSLSDVGESGAEAVLVEFYLPWCPHCQHFAPKYAEAARLVKESVVSYAVNCEREGGLCSAFGAHRYPTVLFGAPSAFAERRSKDVKKYEGKPYETDDLVRFVDGELGTTYARALSGEKRPTGDLERRKAMESRREIVNADGSKVVISEFASTADIERATVEMYAQMTSEAVFVSTSEARKAFANFIGLASKAHPLEPCYRGLTNVLTSLDERWPEDGSRSTDEIRIALSANVHVCGIARGTAGTIVPRWTDCKGSVEGMRGYTCGLWTLLHAISVRVPLSKVSNAEFINALEGWIRVFFPCEECRAHFLSLIENPETGFDAYVDRADGAAIWLWNAHNLVNARLAREEANASDKTLNGGRVGGVLNKGDPSHPKVQFPTKSLCQSCYSRSAGGEDSWDEVHVSQFLTVHYLGDGFRRPLDMKTATKKADFLAPFIDDQSRYRDETKRKRRALHLGERGESVYDIFWMSTRYFFMFAFIIFMGVKAGVVGLFDARRQPRSRSPLASDLSKTPSFDKLA</sequence>
<dbReference type="InterPro" id="IPR039798">
    <property type="entry name" value="Sulfhydryl_oxidase"/>
</dbReference>
<comment type="cofactor">
    <cofactor evidence="1 8">
        <name>FAD</name>
        <dbReference type="ChEBI" id="CHEBI:57692"/>
    </cofactor>
</comment>
<reference evidence="12" key="1">
    <citation type="submission" date="2017-04" db="EMBL/GenBank/DDBJ databases">
        <title>Population genomics of picophytoplankton unveils novel chromosome hypervariability.</title>
        <authorList>
            <consortium name="DOE Joint Genome Institute"/>
            <person name="Blanc-Mathieu R."/>
            <person name="Krasovec M."/>
            <person name="Hebrard M."/>
            <person name="Yau S."/>
            <person name="Desgranges E."/>
            <person name="Martin J."/>
            <person name="Schackwitz W."/>
            <person name="Kuo A."/>
            <person name="Salin G."/>
            <person name="Donnadieu C."/>
            <person name="Desdevises Y."/>
            <person name="Sanchez-Ferandin S."/>
            <person name="Moreau H."/>
            <person name="Rivals E."/>
            <person name="Grigoriev I.V."/>
            <person name="Grimsley N."/>
            <person name="Eyre-Walker A."/>
            <person name="Piganeau G."/>
        </authorList>
    </citation>
    <scope>NUCLEOTIDE SEQUENCE [LARGE SCALE GENOMIC DNA]</scope>
    <source>
        <strain evidence="12">RCC 1115</strain>
    </source>
</reference>
<evidence type="ECO:0000313" key="12">
    <source>
        <dbReference type="EMBL" id="OUS43216.1"/>
    </source>
</evidence>
<feature type="compositionally biased region" description="Basic and acidic residues" evidence="9">
    <location>
        <begin position="12"/>
        <end position="22"/>
    </location>
</feature>
<keyword evidence="6" id="KW-1015">Disulfide bond</keyword>
<keyword evidence="12" id="KW-0413">Isomerase</keyword>
<dbReference type="Proteomes" id="UP000195557">
    <property type="component" value="Unassembled WGS sequence"/>
</dbReference>
<feature type="compositionally biased region" description="Polar residues" evidence="9">
    <location>
        <begin position="1"/>
        <end position="11"/>
    </location>
</feature>
<dbReference type="PANTHER" id="PTHR22897:SF8">
    <property type="entry name" value="SULFHYDRYL OXIDASE"/>
    <property type="match status" value="1"/>
</dbReference>
<dbReference type="EMBL" id="KZ155832">
    <property type="protein sequence ID" value="OUS43216.1"/>
    <property type="molecule type" value="Genomic_DNA"/>
</dbReference>
<dbReference type="InterPro" id="IPR036249">
    <property type="entry name" value="Thioredoxin-like_sf"/>
</dbReference>
<evidence type="ECO:0000256" key="6">
    <source>
        <dbReference type="ARBA" id="ARBA00023157"/>
    </source>
</evidence>
<evidence type="ECO:0000256" key="3">
    <source>
        <dbReference type="ARBA" id="ARBA00022729"/>
    </source>
</evidence>
<evidence type="ECO:0000256" key="2">
    <source>
        <dbReference type="ARBA" id="ARBA00022630"/>
    </source>
</evidence>
<dbReference type="InterPro" id="IPR036774">
    <property type="entry name" value="ERV/ALR_sulphydryl_oxid_sf"/>
</dbReference>
<dbReference type="GO" id="GO:0006457">
    <property type="term" value="P:protein folding"/>
    <property type="evidence" value="ECO:0007669"/>
    <property type="project" value="TreeGrafter"/>
</dbReference>
<comment type="catalytic activity">
    <reaction evidence="8">
        <text>2 R'C(R)SH + O2 = R'C(R)S-S(R)CR' + H2O2</text>
        <dbReference type="Rhea" id="RHEA:17357"/>
        <dbReference type="ChEBI" id="CHEBI:15379"/>
        <dbReference type="ChEBI" id="CHEBI:16240"/>
        <dbReference type="ChEBI" id="CHEBI:16520"/>
        <dbReference type="ChEBI" id="CHEBI:17412"/>
        <dbReference type="EC" id="1.8.3.2"/>
    </reaction>
</comment>
<dbReference type="GO" id="GO:0000139">
    <property type="term" value="C:Golgi membrane"/>
    <property type="evidence" value="ECO:0007669"/>
    <property type="project" value="TreeGrafter"/>
</dbReference>
<dbReference type="CDD" id="cd02961">
    <property type="entry name" value="PDI_a_family"/>
    <property type="match status" value="1"/>
</dbReference>
<dbReference type="InterPro" id="IPR017905">
    <property type="entry name" value="ERV/ALR_sulphydryl_oxidase"/>
</dbReference>
<feature type="transmembrane region" description="Helical" evidence="8">
    <location>
        <begin position="628"/>
        <end position="648"/>
    </location>
</feature>
<dbReference type="InterPro" id="IPR013766">
    <property type="entry name" value="Thioredoxin_domain"/>
</dbReference>
<evidence type="ECO:0000259" key="10">
    <source>
        <dbReference type="PROSITE" id="PS51324"/>
    </source>
</evidence>
<dbReference type="SUPFAM" id="SSF52833">
    <property type="entry name" value="Thioredoxin-like"/>
    <property type="match status" value="1"/>
</dbReference>
<dbReference type="OrthoDB" id="498794at2759"/>
<keyword evidence="8" id="KW-0812">Transmembrane</keyword>
<protein>
    <recommendedName>
        <fullName evidence="8">Sulfhydryl oxidase</fullName>
        <ecNumber evidence="8">1.8.3.2</ecNumber>
    </recommendedName>
</protein>
<evidence type="ECO:0000256" key="4">
    <source>
        <dbReference type="ARBA" id="ARBA00022827"/>
    </source>
</evidence>
<dbReference type="RefSeq" id="XP_003081739.2">
    <property type="nucleotide sequence ID" value="XM_003081691.2"/>
</dbReference>
<dbReference type="GO" id="GO:0005615">
    <property type="term" value="C:extracellular space"/>
    <property type="evidence" value="ECO:0007669"/>
    <property type="project" value="TreeGrafter"/>
</dbReference>
<dbReference type="InterPro" id="IPR017937">
    <property type="entry name" value="Thioredoxin_CS"/>
</dbReference>
<dbReference type="SUPFAM" id="SSF69000">
    <property type="entry name" value="FAD-dependent thiol oxidase"/>
    <property type="match status" value="1"/>
</dbReference>
<accession>A0A1Y5I108</accession>
<keyword evidence="5 8" id="KW-0560">Oxidoreductase</keyword>
<keyword evidence="8" id="KW-0472">Membrane</keyword>
<evidence type="ECO:0000256" key="7">
    <source>
        <dbReference type="ARBA" id="ARBA00023180"/>
    </source>
</evidence>
<dbReference type="EC" id="1.8.3.2" evidence="8"/>
<evidence type="ECO:0000256" key="9">
    <source>
        <dbReference type="SAM" id="MobiDB-lite"/>
    </source>
</evidence>
<dbReference type="eggNOG" id="KOG1731">
    <property type="taxonomic scope" value="Eukaryota"/>
</dbReference>
<keyword evidence="8" id="KW-1133">Transmembrane helix</keyword>
<feature type="domain" description="Thioredoxin" evidence="11">
    <location>
        <begin position="137"/>
        <end position="264"/>
    </location>
</feature>
<gene>
    <name evidence="12" type="ORF">BE221DRAFT_81227</name>
</gene>
<dbReference type="AlphaFoldDB" id="A0A1Y5I108"/>
<feature type="region of interest" description="Disordered" evidence="9">
    <location>
        <begin position="1"/>
        <end position="78"/>
    </location>
</feature>
<feature type="domain" description="ERV/ALR sulfhydryl oxidase" evidence="10">
    <location>
        <begin position="412"/>
        <end position="518"/>
    </location>
</feature>